<evidence type="ECO:0000256" key="10">
    <source>
        <dbReference type="ARBA" id="ARBA00023008"/>
    </source>
</evidence>
<organism evidence="17 18">
    <name type="scientific">Perilla frutescens var. hirtella</name>
    <name type="common">Perilla citriodora</name>
    <name type="synonym">Perilla setoyensis</name>
    <dbReference type="NCBI Taxonomy" id="608512"/>
    <lineage>
        <taxon>Eukaryota</taxon>
        <taxon>Viridiplantae</taxon>
        <taxon>Streptophyta</taxon>
        <taxon>Embryophyta</taxon>
        <taxon>Tracheophyta</taxon>
        <taxon>Spermatophyta</taxon>
        <taxon>Magnoliopsida</taxon>
        <taxon>eudicotyledons</taxon>
        <taxon>Gunneridae</taxon>
        <taxon>Pentapetalae</taxon>
        <taxon>asterids</taxon>
        <taxon>lamiids</taxon>
        <taxon>Lamiales</taxon>
        <taxon>Lamiaceae</taxon>
        <taxon>Nepetoideae</taxon>
        <taxon>Elsholtzieae</taxon>
        <taxon>Perilla</taxon>
    </lineage>
</organism>
<dbReference type="PANTHER" id="PTHR11709">
    <property type="entry name" value="MULTI-COPPER OXIDASE"/>
    <property type="match status" value="1"/>
</dbReference>
<dbReference type="FunFam" id="2.60.40.420:FF:000049">
    <property type="entry name" value="Laccase"/>
    <property type="match status" value="1"/>
</dbReference>
<gene>
    <name evidence="17" type="ORF">C2S53_002320</name>
</gene>
<evidence type="ECO:0000256" key="2">
    <source>
        <dbReference type="ARBA" id="ARBA00004271"/>
    </source>
</evidence>
<dbReference type="EC" id="1.10.3.2" evidence="4 13"/>
<evidence type="ECO:0000256" key="3">
    <source>
        <dbReference type="ARBA" id="ARBA00010609"/>
    </source>
</evidence>
<evidence type="ECO:0000313" key="18">
    <source>
        <dbReference type="Proteomes" id="UP001190926"/>
    </source>
</evidence>
<evidence type="ECO:0000259" key="16">
    <source>
        <dbReference type="Pfam" id="PF07732"/>
    </source>
</evidence>
<dbReference type="SUPFAM" id="SSF49503">
    <property type="entry name" value="Cupredoxins"/>
    <property type="match status" value="3"/>
</dbReference>
<keyword evidence="8 13" id="KW-0677">Repeat</keyword>
<keyword evidence="7 13" id="KW-0479">Metal-binding</keyword>
<evidence type="ECO:0000256" key="1">
    <source>
        <dbReference type="ARBA" id="ARBA00000349"/>
    </source>
</evidence>
<dbReference type="Proteomes" id="UP001190926">
    <property type="component" value="Unassembled WGS sequence"/>
</dbReference>
<keyword evidence="18" id="KW-1185">Reference proteome</keyword>
<keyword evidence="11" id="KW-0325">Glycoprotein</keyword>
<feature type="domain" description="Plastocyanin-like" evidence="16">
    <location>
        <begin position="2"/>
        <end position="58"/>
    </location>
</feature>
<evidence type="ECO:0000256" key="8">
    <source>
        <dbReference type="ARBA" id="ARBA00022737"/>
    </source>
</evidence>
<dbReference type="PROSITE" id="PS00080">
    <property type="entry name" value="MULTICOPPER_OXIDASE2"/>
    <property type="match status" value="1"/>
</dbReference>
<keyword evidence="12 13" id="KW-0439">Lignin degradation</keyword>
<dbReference type="Pfam" id="PF00394">
    <property type="entry name" value="Cu-oxidase"/>
    <property type="match status" value="1"/>
</dbReference>
<dbReference type="GO" id="GO:0048046">
    <property type="term" value="C:apoplast"/>
    <property type="evidence" value="ECO:0007669"/>
    <property type="project" value="UniProtKB-SubCell"/>
</dbReference>
<feature type="domain" description="Plastocyanin-like" evidence="15">
    <location>
        <begin position="328"/>
        <end position="464"/>
    </location>
</feature>
<dbReference type="CDD" id="cd13897">
    <property type="entry name" value="CuRO_3_LCC_plant"/>
    <property type="match status" value="1"/>
</dbReference>
<dbReference type="Gene3D" id="2.60.40.420">
    <property type="entry name" value="Cupredoxins - blue copper proteins"/>
    <property type="match status" value="3"/>
</dbReference>
<dbReference type="PANTHER" id="PTHR11709:SF312">
    <property type="entry name" value="LACCASE"/>
    <property type="match status" value="1"/>
</dbReference>
<keyword evidence="9 13" id="KW-0560">Oxidoreductase</keyword>
<comment type="caution">
    <text evidence="17">The sequence shown here is derived from an EMBL/GenBank/DDBJ whole genome shotgun (WGS) entry which is preliminary data.</text>
</comment>
<evidence type="ECO:0000259" key="14">
    <source>
        <dbReference type="Pfam" id="PF00394"/>
    </source>
</evidence>
<dbReference type="InterPro" id="IPR002355">
    <property type="entry name" value="Cu_oxidase_Cu_BS"/>
</dbReference>
<protein>
    <recommendedName>
        <fullName evidence="4 13">Laccase</fullName>
        <ecNumber evidence="4 13">1.10.3.2</ecNumber>
    </recommendedName>
    <alternativeName>
        <fullName evidence="13">Benzenediol:oxygen oxidoreductase</fullName>
    </alternativeName>
    <alternativeName>
        <fullName evidence="13">Diphenol oxidase</fullName>
    </alternativeName>
    <alternativeName>
        <fullName evidence="13">Urishiol oxidase</fullName>
    </alternativeName>
</protein>
<feature type="domain" description="Plastocyanin-like" evidence="14">
    <location>
        <begin position="70"/>
        <end position="220"/>
    </location>
</feature>
<dbReference type="GO" id="GO:0005507">
    <property type="term" value="F:copper ion binding"/>
    <property type="evidence" value="ECO:0007669"/>
    <property type="project" value="InterPro"/>
</dbReference>
<name>A0AAD4J2L8_PERFH</name>
<keyword evidence="10 13" id="KW-0186">Copper</keyword>
<dbReference type="GO" id="GO:0052716">
    <property type="term" value="F:hydroquinone:oxygen oxidoreductase activity"/>
    <property type="evidence" value="ECO:0007669"/>
    <property type="project" value="UniProtKB-EC"/>
</dbReference>
<evidence type="ECO:0000256" key="4">
    <source>
        <dbReference type="ARBA" id="ARBA00012297"/>
    </source>
</evidence>
<dbReference type="GO" id="GO:0046274">
    <property type="term" value="P:lignin catabolic process"/>
    <property type="evidence" value="ECO:0007669"/>
    <property type="project" value="UniProtKB-KW"/>
</dbReference>
<dbReference type="Pfam" id="PF07731">
    <property type="entry name" value="Cu-oxidase_2"/>
    <property type="match status" value="1"/>
</dbReference>
<evidence type="ECO:0000256" key="13">
    <source>
        <dbReference type="RuleBase" id="RU361119"/>
    </source>
</evidence>
<comment type="similarity">
    <text evidence="3 13">Belongs to the multicopper oxidase family.</text>
</comment>
<evidence type="ECO:0000256" key="12">
    <source>
        <dbReference type="ARBA" id="ARBA00023185"/>
    </source>
</evidence>
<comment type="function">
    <text evidence="13">Lignin degradation and detoxification of lignin-derived products.</text>
</comment>
<keyword evidence="6 13" id="KW-0964">Secreted</keyword>
<evidence type="ECO:0000256" key="5">
    <source>
        <dbReference type="ARBA" id="ARBA00022523"/>
    </source>
</evidence>
<evidence type="ECO:0000256" key="7">
    <source>
        <dbReference type="ARBA" id="ARBA00022723"/>
    </source>
</evidence>
<dbReference type="InterPro" id="IPR011706">
    <property type="entry name" value="Cu-oxidase_C"/>
</dbReference>
<evidence type="ECO:0000256" key="9">
    <source>
        <dbReference type="ARBA" id="ARBA00023002"/>
    </source>
</evidence>
<evidence type="ECO:0000313" key="17">
    <source>
        <dbReference type="EMBL" id="KAH6825696.1"/>
    </source>
</evidence>
<dbReference type="Pfam" id="PF07732">
    <property type="entry name" value="Cu-oxidase_3"/>
    <property type="match status" value="1"/>
</dbReference>
<evidence type="ECO:0000259" key="15">
    <source>
        <dbReference type="Pfam" id="PF07731"/>
    </source>
</evidence>
<evidence type="ECO:0000256" key="6">
    <source>
        <dbReference type="ARBA" id="ARBA00022525"/>
    </source>
</evidence>
<accession>A0AAD4J2L8</accession>
<comment type="subcellular location">
    <subcellularLocation>
        <location evidence="2 13">Secreted</location>
        <location evidence="2 13">Extracellular space</location>
        <location evidence="2 13">Apoplast</location>
    </subcellularLocation>
</comment>
<dbReference type="CDD" id="cd13875">
    <property type="entry name" value="CuRO_2_LCC_plant"/>
    <property type="match status" value="1"/>
</dbReference>
<comment type="cofactor">
    <cofactor evidence="13">
        <name>Cu cation</name>
        <dbReference type="ChEBI" id="CHEBI:23378"/>
    </cofactor>
    <text evidence="13">Binds 4 Cu cations per monomer.</text>
</comment>
<proteinExistence type="inferred from homology"/>
<dbReference type="InterPro" id="IPR017761">
    <property type="entry name" value="Laccase"/>
</dbReference>
<evidence type="ECO:0000256" key="11">
    <source>
        <dbReference type="ARBA" id="ARBA00023180"/>
    </source>
</evidence>
<dbReference type="EMBL" id="SDAM02000173">
    <property type="protein sequence ID" value="KAH6825696.1"/>
    <property type="molecule type" value="Genomic_DNA"/>
</dbReference>
<dbReference type="InterPro" id="IPR001117">
    <property type="entry name" value="Cu-oxidase_2nd"/>
</dbReference>
<dbReference type="InterPro" id="IPR033138">
    <property type="entry name" value="Cu_oxidase_CS"/>
</dbReference>
<sequence length="482" mass="53321">MSGWADGPEYITQCPIQPGRTYTYRFNVTRQEGTLLWHAHFKWVRTTVHGAIIIRPPSDRSYPFPKPYREVPIVLGEWWNADIMDVEREAVSTGAPPNVSNAYTINGQPGDLYPCSSNDTFRLTVVRGRTYLLRIINAALNAQLFFKIANHNFTVVGVDASYTDPYVTDFLLLAPGQTVDALITADQTRRRYYMAANAYIVAEGAAFVNISTTAIVSYTRAKPSSTPVMPVLPPFNDTATAHKFLSDLTGLTTSPFWSSVPLENEIDERMLVTVGLGLTPCDAPNGLCKGPLGQKVAASMNNVSFELPTRLSILEAFTNNVSGVYTADFPDKPPVRFDYTNRSNRVNTTLIPTVKGTRVKQLKFNATVEVVFQNTALLSSDDHPMHLHGFNFHVLGQGFGNYNFETDSKTLNLVNPQERNTVVVPTGGWVLIRFRANNPGVWFIHCHIDAHVPWGLANAFVVEDGPTPSTSLPPPPSDLPKC</sequence>
<dbReference type="InterPro" id="IPR008972">
    <property type="entry name" value="Cupredoxin"/>
</dbReference>
<keyword evidence="5 13" id="KW-0052">Apoplast</keyword>
<dbReference type="InterPro" id="IPR034285">
    <property type="entry name" value="CuRO_2_LCC"/>
</dbReference>
<dbReference type="InterPro" id="IPR011707">
    <property type="entry name" value="Cu-oxidase-like_N"/>
</dbReference>
<dbReference type="AlphaFoldDB" id="A0AAD4J2L8"/>
<comment type="catalytic activity">
    <reaction evidence="1 13">
        <text>4 hydroquinone + O2 = 4 benzosemiquinone + 2 H2O</text>
        <dbReference type="Rhea" id="RHEA:11276"/>
        <dbReference type="ChEBI" id="CHEBI:15377"/>
        <dbReference type="ChEBI" id="CHEBI:15379"/>
        <dbReference type="ChEBI" id="CHEBI:17594"/>
        <dbReference type="ChEBI" id="CHEBI:17977"/>
        <dbReference type="EC" id="1.10.3.2"/>
    </reaction>
</comment>
<dbReference type="NCBIfam" id="TIGR03389">
    <property type="entry name" value="laccase"/>
    <property type="match status" value="1"/>
</dbReference>
<dbReference type="PROSITE" id="PS00079">
    <property type="entry name" value="MULTICOPPER_OXIDASE1"/>
    <property type="match status" value="1"/>
</dbReference>
<dbReference type="InterPro" id="IPR034289">
    <property type="entry name" value="CuRO_3_LCC"/>
</dbReference>
<reference evidence="17 18" key="1">
    <citation type="journal article" date="2021" name="Nat. Commun.">
        <title>Incipient diploidization of the medicinal plant Perilla within 10,000 years.</title>
        <authorList>
            <person name="Zhang Y."/>
            <person name="Shen Q."/>
            <person name="Leng L."/>
            <person name="Zhang D."/>
            <person name="Chen S."/>
            <person name="Shi Y."/>
            <person name="Ning Z."/>
            <person name="Chen S."/>
        </authorList>
    </citation>
    <scope>NUCLEOTIDE SEQUENCE [LARGE SCALE GENOMIC DNA]</scope>
    <source>
        <strain evidence="18">cv. PC099</strain>
    </source>
</reference>
<dbReference type="InterPro" id="IPR045087">
    <property type="entry name" value="Cu-oxidase_fam"/>
</dbReference>